<evidence type="ECO:0000313" key="2">
    <source>
        <dbReference type="EMBL" id="GMH04802.1"/>
    </source>
</evidence>
<dbReference type="Proteomes" id="UP001279734">
    <property type="component" value="Unassembled WGS sequence"/>
</dbReference>
<organism evidence="2 3">
    <name type="scientific">Nepenthes gracilis</name>
    <name type="common">Slender pitcher plant</name>
    <dbReference type="NCBI Taxonomy" id="150966"/>
    <lineage>
        <taxon>Eukaryota</taxon>
        <taxon>Viridiplantae</taxon>
        <taxon>Streptophyta</taxon>
        <taxon>Embryophyta</taxon>
        <taxon>Tracheophyta</taxon>
        <taxon>Spermatophyta</taxon>
        <taxon>Magnoliopsida</taxon>
        <taxon>eudicotyledons</taxon>
        <taxon>Gunneridae</taxon>
        <taxon>Pentapetalae</taxon>
        <taxon>Caryophyllales</taxon>
        <taxon>Nepenthaceae</taxon>
        <taxon>Nepenthes</taxon>
    </lineage>
</organism>
<feature type="transmembrane region" description="Helical" evidence="1">
    <location>
        <begin position="45"/>
        <end position="64"/>
    </location>
</feature>
<accession>A0AAD3S692</accession>
<keyword evidence="1" id="KW-0812">Transmembrane</keyword>
<name>A0AAD3S692_NEPGR</name>
<sequence>MVVARRLLGFVLKFVASSLVCRFGFADQLLNYDVAVLYCYVTRWFYFFVWQSYVDALFAVCCCIPRSIIWLSAVICCSSWNCCWKLLNLVSWNLANAGALSVGL</sequence>
<feature type="transmembrane region" description="Helical" evidence="1">
    <location>
        <begin position="7"/>
        <end position="25"/>
    </location>
</feature>
<keyword evidence="1" id="KW-1133">Transmembrane helix</keyword>
<reference evidence="2" key="1">
    <citation type="submission" date="2023-05" db="EMBL/GenBank/DDBJ databases">
        <title>Nepenthes gracilis genome sequencing.</title>
        <authorList>
            <person name="Fukushima K."/>
        </authorList>
    </citation>
    <scope>NUCLEOTIDE SEQUENCE</scope>
    <source>
        <strain evidence="2">SING2019-196</strain>
    </source>
</reference>
<keyword evidence="1" id="KW-0472">Membrane</keyword>
<comment type="caution">
    <text evidence="2">The sequence shown here is derived from an EMBL/GenBank/DDBJ whole genome shotgun (WGS) entry which is preliminary data.</text>
</comment>
<protein>
    <submittedName>
        <fullName evidence="2">Uncharacterized protein</fullName>
    </submittedName>
</protein>
<evidence type="ECO:0000313" key="3">
    <source>
        <dbReference type="Proteomes" id="UP001279734"/>
    </source>
</evidence>
<keyword evidence="3" id="KW-1185">Reference proteome</keyword>
<gene>
    <name evidence="2" type="ORF">Nepgr_006642</name>
</gene>
<dbReference type="EMBL" id="BSYO01000005">
    <property type="protein sequence ID" value="GMH04802.1"/>
    <property type="molecule type" value="Genomic_DNA"/>
</dbReference>
<proteinExistence type="predicted"/>
<dbReference type="AlphaFoldDB" id="A0AAD3S692"/>
<evidence type="ECO:0000256" key="1">
    <source>
        <dbReference type="SAM" id="Phobius"/>
    </source>
</evidence>